<dbReference type="CDD" id="cd07377">
    <property type="entry name" value="WHTH_GntR"/>
    <property type="match status" value="1"/>
</dbReference>
<keyword evidence="3" id="KW-0804">Transcription</keyword>
<dbReference type="PROSITE" id="PS50949">
    <property type="entry name" value="HTH_GNTR"/>
    <property type="match status" value="1"/>
</dbReference>
<dbReference type="Proteomes" id="UP000010793">
    <property type="component" value="Chromosome"/>
</dbReference>
<dbReference type="InterPro" id="IPR036390">
    <property type="entry name" value="WH_DNA-bd_sf"/>
</dbReference>
<accession>A0A3B6VSI4</accession>
<dbReference type="KEGG" id="bpip:BPP43_05805"/>
<dbReference type="PRINTS" id="PR00035">
    <property type="entry name" value="HTHGNTR"/>
</dbReference>
<reference evidence="5 6" key="1">
    <citation type="journal article" date="2013" name="Genome Announc.">
        <title>Complete Genome Sequence of the Porcine Strain Brachyspira pilosicoli P43/6/78(T.).</title>
        <authorList>
            <person name="Lin C."/>
            <person name="den Bakker H.C."/>
            <person name="Suzuki H."/>
            <person name="Lefebure T."/>
            <person name="Ponnala L."/>
            <person name="Sun Q."/>
            <person name="Stanhope M.J."/>
            <person name="Wiedmann M."/>
            <person name="Duhamel G.E."/>
        </authorList>
    </citation>
    <scope>NUCLEOTIDE SEQUENCE [LARGE SCALE GENOMIC DNA]</scope>
    <source>
        <strain evidence="5 6">P43/6/78</strain>
    </source>
</reference>
<keyword evidence="2" id="KW-0238">DNA-binding</keyword>
<evidence type="ECO:0000256" key="3">
    <source>
        <dbReference type="ARBA" id="ARBA00023163"/>
    </source>
</evidence>
<name>A0A3B6VSI4_BRAPL</name>
<dbReference type="InterPro" id="IPR011663">
    <property type="entry name" value="UTRA"/>
</dbReference>
<protein>
    <submittedName>
        <fullName evidence="5">GntR family transcriptional regulator</fullName>
    </submittedName>
</protein>
<proteinExistence type="predicted"/>
<evidence type="ECO:0000313" key="6">
    <source>
        <dbReference type="Proteomes" id="UP000010793"/>
    </source>
</evidence>
<keyword evidence="1" id="KW-0805">Transcription regulation</keyword>
<evidence type="ECO:0000256" key="1">
    <source>
        <dbReference type="ARBA" id="ARBA00023015"/>
    </source>
</evidence>
<dbReference type="Pfam" id="PF00392">
    <property type="entry name" value="GntR"/>
    <property type="match status" value="1"/>
</dbReference>
<dbReference type="Pfam" id="PF07702">
    <property type="entry name" value="UTRA"/>
    <property type="match status" value="1"/>
</dbReference>
<dbReference type="EMBL" id="CP002873">
    <property type="protein sequence ID" value="AGA66405.1"/>
    <property type="molecule type" value="Genomic_DNA"/>
</dbReference>
<dbReference type="GeneID" id="56440435"/>
<dbReference type="GO" id="GO:0045892">
    <property type="term" value="P:negative regulation of DNA-templated transcription"/>
    <property type="evidence" value="ECO:0007669"/>
    <property type="project" value="TreeGrafter"/>
</dbReference>
<dbReference type="InterPro" id="IPR036388">
    <property type="entry name" value="WH-like_DNA-bd_sf"/>
</dbReference>
<dbReference type="RefSeq" id="WP_013244806.1">
    <property type="nucleotide sequence ID" value="NC_019908.1"/>
</dbReference>
<dbReference type="SUPFAM" id="SSF64288">
    <property type="entry name" value="Chorismate lyase-like"/>
    <property type="match status" value="1"/>
</dbReference>
<organism evidence="5 6">
    <name type="scientific">Brachyspira pilosicoli P43/6/78</name>
    <dbReference type="NCBI Taxonomy" id="1042417"/>
    <lineage>
        <taxon>Bacteria</taxon>
        <taxon>Pseudomonadati</taxon>
        <taxon>Spirochaetota</taxon>
        <taxon>Spirochaetia</taxon>
        <taxon>Brachyspirales</taxon>
        <taxon>Brachyspiraceae</taxon>
        <taxon>Brachyspira</taxon>
    </lineage>
</organism>
<dbReference type="InterPro" id="IPR028978">
    <property type="entry name" value="Chorismate_lyase_/UTRA_dom_sf"/>
</dbReference>
<dbReference type="PANTHER" id="PTHR44846:SF1">
    <property type="entry name" value="MANNOSYL-D-GLYCERATE TRANSPORT_METABOLISM SYSTEM REPRESSOR MNGR-RELATED"/>
    <property type="match status" value="1"/>
</dbReference>
<evidence type="ECO:0000313" key="5">
    <source>
        <dbReference type="EMBL" id="AGA66405.1"/>
    </source>
</evidence>
<dbReference type="GO" id="GO:0003700">
    <property type="term" value="F:DNA-binding transcription factor activity"/>
    <property type="evidence" value="ECO:0007669"/>
    <property type="project" value="InterPro"/>
</dbReference>
<dbReference type="InterPro" id="IPR000524">
    <property type="entry name" value="Tscrpt_reg_HTH_GntR"/>
</dbReference>
<evidence type="ECO:0000259" key="4">
    <source>
        <dbReference type="PROSITE" id="PS50949"/>
    </source>
</evidence>
<evidence type="ECO:0000256" key="2">
    <source>
        <dbReference type="ARBA" id="ARBA00023125"/>
    </source>
</evidence>
<dbReference type="PANTHER" id="PTHR44846">
    <property type="entry name" value="MANNOSYL-D-GLYCERATE TRANSPORT/METABOLISM SYSTEM REPRESSOR MNGR-RELATED"/>
    <property type="match status" value="1"/>
</dbReference>
<dbReference type="SUPFAM" id="SSF46785">
    <property type="entry name" value="Winged helix' DNA-binding domain"/>
    <property type="match status" value="1"/>
</dbReference>
<dbReference type="SMART" id="SM00866">
    <property type="entry name" value="UTRA"/>
    <property type="match status" value="1"/>
</dbReference>
<keyword evidence="6" id="KW-1185">Reference proteome</keyword>
<dbReference type="AlphaFoldDB" id="A0A3B6VSI4"/>
<dbReference type="SMART" id="SM00345">
    <property type="entry name" value="HTH_GNTR"/>
    <property type="match status" value="1"/>
</dbReference>
<dbReference type="GO" id="GO:0003677">
    <property type="term" value="F:DNA binding"/>
    <property type="evidence" value="ECO:0007669"/>
    <property type="project" value="UniProtKB-KW"/>
</dbReference>
<feature type="domain" description="HTH gntR-type" evidence="4">
    <location>
        <begin position="4"/>
        <end position="72"/>
    </location>
</feature>
<sequence>MGNNFLYKKVYDDILEKIDNGVWKRGDKIPKEKDLLKSYNVSRDTLRKALSRLKFEGILYSKSGIATYVKEKKLDYKLASIESFSEISKRENKTPRSIVYRAERIIPNDDIANKMELKKNESVFFIERLRLAENKVVCYEKTYINEKLCPDIDKYVSPNTSLFNLYENQYNIKISYGKYTFEAINAPSDMAKILSIKDGDAILMMNATIFTIDNIPLYTVIANYIGSEYIFTTVLQRE</sequence>
<dbReference type="InterPro" id="IPR050679">
    <property type="entry name" value="Bact_HTH_transcr_reg"/>
</dbReference>
<dbReference type="Gene3D" id="1.10.10.10">
    <property type="entry name" value="Winged helix-like DNA-binding domain superfamily/Winged helix DNA-binding domain"/>
    <property type="match status" value="1"/>
</dbReference>
<gene>
    <name evidence="5" type="ORF">BPP43_05805</name>
</gene>
<dbReference type="Gene3D" id="3.40.1410.10">
    <property type="entry name" value="Chorismate lyase-like"/>
    <property type="match status" value="1"/>
</dbReference>